<keyword evidence="1" id="KW-0812">Transmembrane</keyword>
<sequence length="473" mass="55892">MYKILKFILPFLRIIILLFMFKLFLPLSLPTLQTIFFIISFSTILFEIKLYGSFLFYLKNIFQIKKSVNFIFIVKSYLTIYFSLFLIKWFNNNSILESFSNKSTITFSGIIVTLIGSLLGILNFYKKSQNDKNESQKEQLYKLLDMLNSELEKNSKVIKYNILTNINKKLKEKLVYDDSLLQFISLNVRIKKKSFILYLYYLYFHLMLYFSNTSKYNKKDIKQLKKFINIINLFNIAQGSRARSIPSSSQEQYTKMLYSYIISNNNYYKRYLGQFIVNKNFQINPLIYKKLEEIGYIKYFSTFFPKEPKNGNSIWQYDVKYSYIRNFKIINKLINHSSSESLNNVCRYIHRIIKIINHMHISVDEKYSLYGLVRSSLDSDLLLAIYLNSTFSFKGSGLSRQLIGTSFFGDKKDINKSYSQHIDLGHLGSKDIKGLSKRILSNYYASYTYPGSVSFKKLFIKLMLSTKKIKKHL</sequence>
<gene>
    <name evidence="2" type="ORF">DY048_07980</name>
</gene>
<feature type="transmembrane region" description="Helical" evidence="1">
    <location>
        <begin position="195"/>
        <end position="212"/>
    </location>
</feature>
<feature type="transmembrane region" description="Helical" evidence="1">
    <location>
        <begin position="7"/>
        <end position="29"/>
    </location>
</feature>
<evidence type="ECO:0000313" key="3">
    <source>
        <dbReference type="Proteomes" id="UP000767392"/>
    </source>
</evidence>
<proteinExistence type="predicted"/>
<keyword evidence="1" id="KW-1133">Transmembrane helix</keyword>
<feature type="transmembrane region" description="Helical" evidence="1">
    <location>
        <begin position="105"/>
        <end position="125"/>
    </location>
</feature>
<accession>A0ABY2YR85</accession>
<feature type="transmembrane region" description="Helical" evidence="1">
    <location>
        <begin position="35"/>
        <end position="58"/>
    </location>
</feature>
<organism evidence="2 3">
    <name type="scientific">Apilactobacillus timberlakei</name>
    <dbReference type="NCBI Taxonomy" id="2008380"/>
    <lineage>
        <taxon>Bacteria</taxon>
        <taxon>Bacillati</taxon>
        <taxon>Bacillota</taxon>
        <taxon>Bacilli</taxon>
        <taxon>Lactobacillales</taxon>
        <taxon>Lactobacillaceae</taxon>
        <taxon>Apilactobacillus</taxon>
    </lineage>
</organism>
<keyword evidence="3" id="KW-1185">Reference proteome</keyword>
<keyword evidence="1" id="KW-0472">Membrane</keyword>
<protein>
    <submittedName>
        <fullName evidence="2">Uncharacterized protein</fullName>
    </submittedName>
</protein>
<evidence type="ECO:0000313" key="2">
    <source>
        <dbReference type="EMBL" id="TPR12216.1"/>
    </source>
</evidence>
<dbReference type="Proteomes" id="UP000767392">
    <property type="component" value="Unassembled WGS sequence"/>
</dbReference>
<name>A0ABY2YR85_9LACO</name>
<dbReference type="RefSeq" id="WP_105988526.1">
    <property type="nucleotide sequence ID" value="NZ_QUAM01000010.1"/>
</dbReference>
<comment type="caution">
    <text evidence="2">The sequence shown here is derived from an EMBL/GenBank/DDBJ whole genome shotgun (WGS) entry which is preliminary data.</text>
</comment>
<reference evidence="2 3" key="1">
    <citation type="submission" date="2018-08" db="EMBL/GenBank/DDBJ databases">
        <title>Comparative genomics of wild bee and flower associated Lactobacillus reveals potential adaptation to the bee host.</title>
        <authorList>
            <person name="Vuong H.Q."/>
            <person name="Mcfrederick Q.S."/>
        </authorList>
    </citation>
    <scope>NUCLEOTIDE SEQUENCE [LARGE SCALE GENOMIC DNA]</scope>
    <source>
        <strain evidence="2 3">HV_04</strain>
    </source>
</reference>
<feature type="transmembrane region" description="Helical" evidence="1">
    <location>
        <begin position="70"/>
        <end position="90"/>
    </location>
</feature>
<dbReference type="EMBL" id="QUAM01000010">
    <property type="protein sequence ID" value="TPR12216.1"/>
    <property type="molecule type" value="Genomic_DNA"/>
</dbReference>
<evidence type="ECO:0000256" key="1">
    <source>
        <dbReference type="SAM" id="Phobius"/>
    </source>
</evidence>